<name>M8BRF4_AEGTA</name>
<reference evidence="1" key="1">
    <citation type="submission" date="2015-06" db="UniProtKB">
        <authorList>
            <consortium name="EnsemblPlants"/>
        </authorList>
    </citation>
    <scope>IDENTIFICATION</scope>
</reference>
<protein>
    <submittedName>
        <fullName evidence="1">Uncharacterized protein</fullName>
    </submittedName>
</protein>
<accession>M8BRF4</accession>
<dbReference type="AlphaFoldDB" id="M8BRF4"/>
<proteinExistence type="predicted"/>
<sequence>MWMLSTTVVAGSFQQACSQKMWPMYNEKPLCPGFHRCGNALPTLVDLPSYTSSCIASELE</sequence>
<evidence type="ECO:0000313" key="1">
    <source>
        <dbReference type="EnsemblPlants" id="EMT27585"/>
    </source>
</evidence>
<organism evidence="1">
    <name type="scientific">Aegilops tauschii</name>
    <name type="common">Tausch's goatgrass</name>
    <name type="synonym">Aegilops squarrosa</name>
    <dbReference type="NCBI Taxonomy" id="37682"/>
    <lineage>
        <taxon>Eukaryota</taxon>
        <taxon>Viridiplantae</taxon>
        <taxon>Streptophyta</taxon>
        <taxon>Embryophyta</taxon>
        <taxon>Tracheophyta</taxon>
        <taxon>Spermatophyta</taxon>
        <taxon>Magnoliopsida</taxon>
        <taxon>Liliopsida</taxon>
        <taxon>Poales</taxon>
        <taxon>Poaceae</taxon>
        <taxon>BOP clade</taxon>
        <taxon>Pooideae</taxon>
        <taxon>Triticodae</taxon>
        <taxon>Triticeae</taxon>
        <taxon>Triticinae</taxon>
        <taxon>Aegilops</taxon>
    </lineage>
</organism>
<dbReference type="EnsemblPlants" id="EMT27585">
    <property type="protein sequence ID" value="EMT27585"/>
    <property type="gene ID" value="F775_24389"/>
</dbReference>